<keyword evidence="3" id="KW-0949">S-adenosyl-L-methionine</keyword>
<feature type="compositionally biased region" description="Low complexity" evidence="4">
    <location>
        <begin position="25"/>
        <end position="45"/>
    </location>
</feature>
<dbReference type="GO" id="GO:0008168">
    <property type="term" value="F:methyltransferase activity"/>
    <property type="evidence" value="ECO:0007669"/>
    <property type="project" value="UniProtKB-KW"/>
</dbReference>
<evidence type="ECO:0000256" key="2">
    <source>
        <dbReference type="ARBA" id="ARBA00022679"/>
    </source>
</evidence>
<comment type="caution">
    <text evidence="6">The sequence shown here is derived from an EMBL/GenBank/DDBJ whole genome shotgun (WGS) entry which is preliminary data.</text>
</comment>
<keyword evidence="7" id="KW-1185">Reference proteome</keyword>
<evidence type="ECO:0000256" key="1">
    <source>
        <dbReference type="ARBA" id="ARBA00022603"/>
    </source>
</evidence>
<dbReference type="RefSeq" id="XP_062678402.1">
    <property type="nucleotide sequence ID" value="XM_062822976.1"/>
</dbReference>
<dbReference type="InterPro" id="IPR017805">
    <property type="entry name" value="SAM_MeTrfase_EasF-type_put"/>
</dbReference>
<sequence>MAQVLPSPGVESHPFHQNTKDGNVSSFSPGAPSSMSVPRTLPSLLYHHHHHQHHHLSTPSSSNTSSASDMLDIRSSSTSLLDTLDTQTLSSLLQPPGRKSLPSLLLWDEKGQSLYDSILATPSYYPYRVENALLQKQIGHIASTIASSTTDILVELGAGNLSKTALLLSALDQCLEDSSSSGSSRAGLKKMVYYALDVDHTLLSSSLHQLRKHTAPALKNIELRSLLGTYEDGARWLSQPDLAPYRKTMVWLGNSIANYEKDEASDLLAKFTTCSQNGYGMQNLAGFLLGVDGCLDQEKVERAYNAPGGENRRWVLHALEAAGEQLQLQPRDSDMFDEKNWKFEGRWDGERQRYENYLVPKRKLEAVVTCKGGKKVPLVLEEGEKVFVLGSGKWTARDVQGICEGPGLKLKKSWHSEGDDYGVYWLQPGKKRLDSGIEMEEDEE</sequence>
<feature type="compositionally biased region" description="Basic residues" evidence="4">
    <location>
        <begin position="46"/>
        <end position="56"/>
    </location>
</feature>
<dbReference type="GO" id="GO:0032259">
    <property type="term" value="P:methylation"/>
    <property type="evidence" value="ECO:0007669"/>
    <property type="project" value="UniProtKB-KW"/>
</dbReference>
<name>A0AAE0J8J6_9PEZI</name>
<dbReference type="NCBIfam" id="TIGR03439">
    <property type="entry name" value="methyl_EasF"/>
    <property type="match status" value="1"/>
</dbReference>
<dbReference type="InterPro" id="IPR029063">
    <property type="entry name" value="SAM-dependent_MTases_sf"/>
</dbReference>
<evidence type="ECO:0000313" key="7">
    <source>
        <dbReference type="Proteomes" id="UP001278500"/>
    </source>
</evidence>
<evidence type="ECO:0000256" key="4">
    <source>
        <dbReference type="SAM" id="MobiDB-lite"/>
    </source>
</evidence>
<dbReference type="EMBL" id="JAUEPP010000007">
    <property type="protein sequence ID" value="KAK3339042.1"/>
    <property type="molecule type" value="Genomic_DNA"/>
</dbReference>
<keyword evidence="2" id="KW-0808">Transferase</keyword>
<evidence type="ECO:0000259" key="5">
    <source>
        <dbReference type="Pfam" id="PF10017"/>
    </source>
</evidence>
<dbReference type="PANTHER" id="PTHR43397:SF2">
    <property type="entry name" value="HISTIDINE-SPECIFIC METHYLTRANSFERASE SAM-DEPENDENT DOMAIN-CONTAINING PROTEIN"/>
    <property type="match status" value="1"/>
</dbReference>
<evidence type="ECO:0000256" key="3">
    <source>
        <dbReference type="ARBA" id="ARBA00022691"/>
    </source>
</evidence>
<evidence type="ECO:0000313" key="6">
    <source>
        <dbReference type="EMBL" id="KAK3339042.1"/>
    </source>
</evidence>
<feature type="domain" description="Histidine-specific methyltransferase SAM-dependent" evidence="5">
    <location>
        <begin position="87"/>
        <end position="427"/>
    </location>
</feature>
<feature type="compositionally biased region" description="Low complexity" evidence="4">
    <location>
        <begin position="57"/>
        <end position="68"/>
    </location>
</feature>
<dbReference type="Proteomes" id="UP001278500">
    <property type="component" value="Unassembled WGS sequence"/>
</dbReference>
<reference evidence="6" key="1">
    <citation type="journal article" date="2023" name="Mol. Phylogenet. Evol.">
        <title>Genome-scale phylogeny and comparative genomics of the fungal order Sordariales.</title>
        <authorList>
            <person name="Hensen N."/>
            <person name="Bonometti L."/>
            <person name="Westerberg I."/>
            <person name="Brannstrom I.O."/>
            <person name="Guillou S."/>
            <person name="Cros-Aarteil S."/>
            <person name="Calhoun S."/>
            <person name="Haridas S."/>
            <person name="Kuo A."/>
            <person name="Mondo S."/>
            <person name="Pangilinan J."/>
            <person name="Riley R."/>
            <person name="LaButti K."/>
            <person name="Andreopoulos B."/>
            <person name="Lipzen A."/>
            <person name="Chen C."/>
            <person name="Yan M."/>
            <person name="Daum C."/>
            <person name="Ng V."/>
            <person name="Clum A."/>
            <person name="Steindorff A."/>
            <person name="Ohm R.A."/>
            <person name="Martin F."/>
            <person name="Silar P."/>
            <person name="Natvig D.O."/>
            <person name="Lalanne C."/>
            <person name="Gautier V."/>
            <person name="Ament-Velasquez S.L."/>
            <person name="Kruys A."/>
            <person name="Hutchinson M.I."/>
            <person name="Powell A.J."/>
            <person name="Barry K."/>
            <person name="Miller A.N."/>
            <person name="Grigoriev I.V."/>
            <person name="Debuchy R."/>
            <person name="Gladieux P."/>
            <person name="Hiltunen Thoren M."/>
            <person name="Johannesson H."/>
        </authorList>
    </citation>
    <scope>NUCLEOTIDE SEQUENCE</scope>
    <source>
        <strain evidence="6">CBS 560.94</strain>
    </source>
</reference>
<dbReference type="AlphaFoldDB" id="A0AAE0J8J6"/>
<protein>
    <submittedName>
        <fullName evidence="6">Histidine-specific methyltransferase</fullName>
    </submittedName>
</protein>
<dbReference type="InterPro" id="IPR051128">
    <property type="entry name" value="EgtD_Methyltrsf_superfamily"/>
</dbReference>
<organism evidence="6 7">
    <name type="scientific">Neurospora tetraspora</name>
    <dbReference type="NCBI Taxonomy" id="94610"/>
    <lineage>
        <taxon>Eukaryota</taxon>
        <taxon>Fungi</taxon>
        <taxon>Dikarya</taxon>
        <taxon>Ascomycota</taxon>
        <taxon>Pezizomycotina</taxon>
        <taxon>Sordariomycetes</taxon>
        <taxon>Sordariomycetidae</taxon>
        <taxon>Sordariales</taxon>
        <taxon>Sordariaceae</taxon>
        <taxon>Neurospora</taxon>
    </lineage>
</organism>
<dbReference type="PANTHER" id="PTHR43397">
    <property type="entry name" value="ERGOTHIONEINE BIOSYNTHESIS PROTEIN 1"/>
    <property type="match status" value="1"/>
</dbReference>
<dbReference type="InterPro" id="IPR019257">
    <property type="entry name" value="MeTrfase_dom"/>
</dbReference>
<accession>A0AAE0J8J6</accession>
<proteinExistence type="predicted"/>
<feature type="region of interest" description="Disordered" evidence="4">
    <location>
        <begin position="1"/>
        <end position="69"/>
    </location>
</feature>
<dbReference type="Gene3D" id="3.40.50.150">
    <property type="entry name" value="Vaccinia Virus protein VP39"/>
    <property type="match status" value="1"/>
</dbReference>
<reference evidence="6" key="2">
    <citation type="submission" date="2023-06" db="EMBL/GenBank/DDBJ databases">
        <authorList>
            <consortium name="Lawrence Berkeley National Laboratory"/>
            <person name="Haridas S."/>
            <person name="Hensen N."/>
            <person name="Bonometti L."/>
            <person name="Westerberg I."/>
            <person name="Brannstrom I.O."/>
            <person name="Guillou S."/>
            <person name="Cros-Aarteil S."/>
            <person name="Calhoun S."/>
            <person name="Kuo A."/>
            <person name="Mondo S."/>
            <person name="Pangilinan J."/>
            <person name="Riley R."/>
            <person name="Labutti K."/>
            <person name="Andreopoulos B."/>
            <person name="Lipzen A."/>
            <person name="Chen C."/>
            <person name="Yanf M."/>
            <person name="Daum C."/>
            <person name="Ng V."/>
            <person name="Clum A."/>
            <person name="Steindorff A."/>
            <person name="Ohm R."/>
            <person name="Martin F."/>
            <person name="Silar P."/>
            <person name="Natvig D."/>
            <person name="Lalanne C."/>
            <person name="Gautier V."/>
            <person name="Ament-Velasquez S.L."/>
            <person name="Kruys A."/>
            <person name="Hutchinson M.I."/>
            <person name="Powell A.J."/>
            <person name="Barry K."/>
            <person name="Miller A.N."/>
            <person name="Grigoriev I.V."/>
            <person name="Debuchy R."/>
            <person name="Gladieux P."/>
            <person name="Thoren M.H."/>
            <person name="Johannesson H."/>
        </authorList>
    </citation>
    <scope>NUCLEOTIDE SEQUENCE</scope>
    <source>
        <strain evidence="6">CBS 560.94</strain>
    </source>
</reference>
<gene>
    <name evidence="6" type="ORF">B0H65DRAFT_288447</name>
</gene>
<dbReference type="GeneID" id="87860130"/>
<dbReference type="Pfam" id="PF10017">
    <property type="entry name" value="Methyltransf_33"/>
    <property type="match status" value="1"/>
</dbReference>
<feature type="compositionally biased region" description="Polar residues" evidence="4">
    <location>
        <begin position="15"/>
        <end position="24"/>
    </location>
</feature>
<keyword evidence="1 6" id="KW-0489">Methyltransferase</keyword>